<dbReference type="Pfam" id="PF12439">
    <property type="entry name" value="GDE_N"/>
    <property type="match status" value="2"/>
</dbReference>
<dbReference type="AlphaFoldDB" id="A0A413Z4S5"/>
<dbReference type="InterPro" id="IPR008928">
    <property type="entry name" value="6-hairpin_glycosidase_sf"/>
</dbReference>
<feature type="domain" description="Glycogen debranching enzyme C-terminal" evidence="1">
    <location>
        <begin position="327"/>
        <end position="741"/>
    </location>
</feature>
<sequence>MENKKMINYHYEKDAFSTFQEGIRREWALTNGIGGYAGSSLIGAHNRTHQGYLIASLHPPIERYLVFSKINESLSVFAAESTGSSDEKFHPITDTLKKGSVPAVSAVYNLETSQHKKNGETCYTQGQEYLVSFSYDGSVHYTYQAGDITMKKHICLKHGANVCAIAYEIENNGPDASLTLVPLFNFREHSASSRPEDFHFRTSLIDNSLCLIPESHPDTAILFQTSEGIFSDHTPMFDIDMQLQTEVDLETDGLDCHYCPHEVTVFLPAKSHKQISVLCSVIAADETFTDITADTAFDILKEREKYTKSLYEMAGIHDDFADRLVLAADQFLCDRASTGYKTVLAGLPWFTDWGRDTMIAFTGLTLCTGRRKDAEEILLTFSKYIRHGIVPNMFPDDNAAPLYNTADASLWYFYAVWQYLQYYPDTAANAFVQENIYPHLKEIISAYKNGTDFSIYMEEDGLIHAGSGLDQITWMDVRVGDWVATPRHGKPVEINALWYNALKVMEELARLYEGDDVLVTGGSATSSSSEVSVTGVSATGLGSHVSVTGVSATGLGSHVMTSHNYAALAELVKASFCQKFWWEEKGCLYDVVDGDELDDHLRPNQIYAVSLPFTMLSKEQEAKIVAFVKKYLYIGCGLRSLTSDHADYHGIYCGSLPKRDAAYHQGTAWGFLLGGFLSAYAKVHDHSLECTKELLSLLGPVRHHLTDNGCIGSISEIFDGDAPHNPRGCYAQAWSVGETLRAYMQDVLPYM</sequence>
<reference evidence="3 4" key="1">
    <citation type="submission" date="2018-08" db="EMBL/GenBank/DDBJ databases">
        <title>A genome reference for cultivated species of the human gut microbiota.</title>
        <authorList>
            <person name="Zou Y."/>
            <person name="Xue W."/>
            <person name="Luo G."/>
        </authorList>
    </citation>
    <scope>NUCLEOTIDE SEQUENCE [LARGE SCALE GENOMIC DNA]</scope>
    <source>
        <strain evidence="3 4">AM37-1AC</strain>
    </source>
</reference>
<accession>A0A413Z4S5</accession>
<dbReference type="EMBL" id="QSHO01000009">
    <property type="protein sequence ID" value="RHC16354.1"/>
    <property type="molecule type" value="Genomic_DNA"/>
</dbReference>
<feature type="domain" description="Glycogen debranching enzyme bacterial and archaeal type N-terminal" evidence="2">
    <location>
        <begin position="106"/>
        <end position="270"/>
    </location>
</feature>
<dbReference type="Gene3D" id="1.50.10.10">
    <property type="match status" value="1"/>
</dbReference>
<dbReference type="PANTHER" id="PTHR10569">
    <property type="entry name" value="GLYCOGEN DEBRANCHING ENZYME"/>
    <property type="match status" value="1"/>
</dbReference>
<dbReference type="GO" id="GO:0004134">
    <property type="term" value="F:4-alpha-glucanotransferase activity"/>
    <property type="evidence" value="ECO:0007669"/>
    <property type="project" value="InterPro"/>
</dbReference>
<dbReference type="InterPro" id="IPR024742">
    <property type="entry name" value="Glycogen_debranch_N"/>
</dbReference>
<proteinExistence type="predicted"/>
<organism evidence="3 4">
    <name type="scientific">Roseburia intestinalis</name>
    <dbReference type="NCBI Taxonomy" id="166486"/>
    <lineage>
        <taxon>Bacteria</taxon>
        <taxon>Bacillati</taxon>
        <taxon>Bacillota</taxon>
        <taxon>Clostridia</taxon>
        <taxon>Lachnospirales</taxon>
        <taxon>Lachnospiraceae</taxon>
        <taxon>Roseburia</taxon>
    </lineage>
</organism>
<evidence type="ECO:0000259" key="1">
    <source>
        <dbReference type="Pfam" id="PF06202"/>
    </source>
</evidence>
<dbReference type="GO" id="GO:0005980">
    <property type="term" value="P:glycogen catabolic process"/>
    <property type="evidence" value="ECO:0007669"/>
    <property type="project" value="InterPro"/>
</dbReference>
<evidence type="ECO:0000259" key="2">
    <source>
        <dbReference type="Pfam" id="PF12439"/>
    </source>
</evidence>
<protein>
    <submittedName>
        <fullName evidence="3">4-alpha-glucanotransferase</fullName>
    </submittedName>
</protein>
<dbReference type="PANTHER" id="PTHR10569:SF2">
    <property type="entry name" value="GLYCOGEN DEBRANCHING ENZYME"/>
    <property type="match status" value="1"/>
</dbReference>
<dbReference type="InterPro" id="IPR010401">
    <property type="entry name" value="AGL/Gdb1"/>
</dbReference>
<evidence type="ECO:0000313" key="4">
    <source>
        <dbReference type="Proteomes" id="UP000283513"/>
    </source>
</evidence>
<dbReference type="InterPro" id="IPR032790">
    <property type="entry name" value="GDE_C"/>
</dbReference>
<keyword evidence="3" id="KW-0808">Transferase</keyword>
<name>A0A413Z4S5_9FIRM</name>
<evidence type="ECO:0000313" key="3">
    <source>
        <dbReference type="EMBL" id="RHC16354.1"/>
    </source>
</evidence>
<dbReference type="GO" id="GO:0004135">
    <property type="term" value="F:amylo-alpha-1,6-glucosidase activity"/>
    <property type="evidence" value="ECO:0007669"/>
    <property type="project" value="InterPro"/>
</dbReference>
<dbReference type="SUPFAM" id="SSF48208">
    <property type="entry name" value="Six-hairpin glycosidases"/>
    <property type="match status" value="1"/>
</dbReference>
<dbReference type="Pfam" id="PF06202">
    <property type="entry name" value="GDE_C"/>
    <property type="match status" value="1"/>
</dbReference>
<gene>
    <name evidence="3" type="ORF">DW856_11215</name>
</gene>
<comment type="caution">
    <text evidence="3">The sequence shown here is derived from an EMBL/GenBank/DDBJ whole genome shotgun (WGS) entry which is preliminary data.</text>
</comment>
<dbReference type="InterPro" id="IPR012341">
    <property type="entry name" value="6hp_glycosidase-like_sf"/>
</dbReference>
<dbReference type="Proteomes" id="UP000283513">
    <property type="component" value="Unassembled WGS sequence"/>
</dbReference>
<feature type="domain" description="Glycogen debranching enzyme bacterial and archaeal type N-terminal" evidence="2">
    <location>
        <begin position="25"/>
        <end position="76"/>
    </location>
</feature>